<evidence type="ECO:0000313" key="11">
    <source>
        <dbReference type="EMBL" id="CCC95676.1"/>
    </source>
</evidence>
<feature type="region of interest" description="Disordered" evidence="8">
    <location>
        <begin position="232"/>
        <end position="255"/>
    </location>
</feature>
<feature type="region of interest" description="Disordered" evidence="8">
    <location>
        <begin position="520"/>
        <end position="547"/>
    </location>
</feature>
<dbReference type="InterPro" id="IPR037151">
    <property type="entry name" value="AlkB-like_sf"/>
</dbReference>
<keyword evidence="7" id="KW-0539">Nucleus</keyword>
<dbReference type="PANTHER" id="PTHR46030:SF1">
    <property type="entry name" value="ALPHA-KETOGLUTARATE-DEPENDENT DIOXYGENASE ALKB HOMOLOG 6"/>
    <property type="match status" value="1"/>
</dbReference>
<evidence type="ECO:0000256" key="9">
    <source>
        <dbReference type="SAM" id="SignalP"/>
    </source>
</evidence>
<dbReference type="GO" id="GO:0051213">
    <property type="term" value="F:dioxygenase activity"/>
    <property type="evidence" value="ECO:0007669"/>
    <property type="project" value="UniProtKB-KW"/>
</dbReference>
<dbReference type="PROSITE" id="PS51471">
    <property type="entry name" value="FE2OG_OXY"/>
    <property type="match status" value="1"/>
</dbReference>
<feature type="compositionally biased region" description="Low complexity" evidence="8">
    <location>
        <begin position="240"/>
        <end position="254"/>
    </location>
</feature>
<keyword evidence="9" id="KW-0732">Signal</keyword>
<feature type="domain" description="Fe2OG dioxygenase" evidence="10">
    <location>
        <begin position="348"/>
        <end position="488"/>
    </location>
</feature>
<evidence type="ECO:0000256" key="3">
    <source>
        <dbReference type="ARBA" id="ARBA00022723"/>
    </source>
</evidence>
<name>G0V204_TRYCI</name>
<dbReference type="GO" id="GO:0046872">
    <property type="term" value="F:metal ion binding"/>
    <property type="evidence" value="ECO:0007669"/>
    <property type="project" value="UniProtKB-KW"/>
</dbReference>
<keyword evidence="4" id="KW-0223">Dioxygenase</keyword>
<dbReference type="VEuPathDB" id="TriTrypDB:TcIL3000.11.11680"/>
<dbReference type="InterPro" id="IPR005123">
    <property type="entry name" value="Oxoglu/Fe-dep_dioxygenase_dom"/>
</dbReference>
<evidence type="ECO:0000256" key="8">
    <source>
        <dbReference type="SAM" id="MobiDB-lite"/>
    </source>
</evidence>
<organism evidence="11">
    <name type="scientific">Trypanosoma congolense (strain IL3000)</name>
    <dbReference type="NCBI Taxonomy" id="1068625"/>
    <lineage>
        <taxon>Eukaryota</taxon>
        <taxon>Discoba</taxon>
        <taxon>Euglenozoa</taxon>
        <taxon>Kinetoplastea</taxon>
        <taxon>Metakinetoplastina</taxon>
        <taxon>Trypanosomatida</taxon>
        <taxon>Trypanosomatidae</taxon>
        <taxon>Trypanosoma</taxon>
        <taxon>Nannomonas</taxon>
    </lineage>
</organism>
<comment type="similarity">
    <text evidence="2">Belongs to the alkB family.</text>
</comment>
<gene>
    <name evidence="11" type="ORF">TCIL3000_11_11680</name>
</gene>
<proteinExistence type="inferred from homology"/>
<accession>G0V204</accession>
<keyword evidence="5" id="KW-0560">Oxidoreductase</keyword>
<sequence>MRRCFALPALVFVSRARFAVSRCSSTTNTIRETMKSAGFNFNTPNFCLDGAAELDVAEAASELITSPVTSLNFERDIHGPWLVLTDEIQGELFIDHDKMVYLRPANGLGFGIGRMDVAEPCQTGTAFFMTLEWYTYPATASMPPNKASKTEVTGMVTRVQSATMDYDTFTLVASWRNGDGLSGGFNAAKLSPWDPSKSEKRWSPNEELQQVFHKVFPKQLVLNSHLKRAQAKREVSEKASSVGNGVGSESSPSPHHFSLEQYRVGELPDLYYIPNYISEEEEQQMLDIVMNTPKELKTQLKKRTVQEWGCTMCETCNKSFVPDRNMPPWVEACTDMQVYDGIFTPSVFPNSVRVHEYQPQEGIAPHCDGPIYVPRVTVLSLGAPCVMFFYSRREPHSEPMEHYNDTFRFKEGIAAEVPLQSVVLEPRSLLVFAGDVFHYYPHGTCDREVVPLTLEVVGRVVNRHLLQDPNITEVRKGLRVSVTTRNLLPRCNHHPDRVEYGMKRAWFLYNQLPVPPKLFTQPPQLASGMAPTPKNQKDDSPHALPTAVAPGNREAVETTTAAEIEKKLDRVLLQQSTLEKKLDEVRRLVAGNSDFHQELSTVLGHLTSTVLQIESKLEDLEDVCKAARDK</sequence>
<protein>
    <submittedName>
        <fullName evidence="11">Uncharacterized protein TCIL3000_11_11680</fullName>
    </submittedName>
</protein>
<evidence type="ECO:0000256" key="7">
    <source>
        <dbReference type="ARBA" id="ARBA00023242"/>
    </source>
</evidence>
<keyword evidence="3" id="KW-0479">Metal-binding</keyword>
<dbReference type="GO" id="GO:0005634">
    <property type="term" value="C:nucleus"/>
    <property type="evidence" value="ECO:0007669"/>
    <property type="project" value="UniProtKB-SubCell"/>
</dbReference>
<feature type="chain" id="PRO_5003410746" evidence="9">
    <location>
        <begin position="22"/>
        <end position="630"/>
    </location>
</feature>
<feature type="signal peptide" evidence="9">
    <location>
        <begin position="1"/>
        <end position="21"/>
    </location>
</feature>
<evidence type="ECO:0000256" key="1">
    <source>
        <dbReference type="ARBA" id="ARBA00004123"/>
    </source>
</evidence>
<dbReference type="EMBL" id="HE575324">
    <property type="protein sequence ID" value="CCC95676.1"/>
    <property type="molecule type" value="Genomic_DNA"/>
</dbReference>
<dbReference type="PANTHER" id="PTHR46030">
    <property type="entry name" value="ALPHA-KETOGLUTARATE-DEPENDENT DIOXYGENASE ALKB HOMOLOG 6"/>
    <property type="match status" value="1"/>
</dbReference>
<dbReference type="SUPFAM" id="SSF51197">
    <property type="entry name" value="Clavaminate synthase-like"/>
    <property type="match status" value="1"/>
</dbReference>
<keyword evidence="6" id="KW-0408">Iron</keyword>
<evidence type="ECO:0000256" key="4">
    <source>
        <dbReference type="ARBA" id="ARBA00022964"/>
    </source>
</evidence>
<evidence type="ECO:0000256" key="5">
    <source>
        <dbReference type="ARBA" id="ARBA00023002"/>
    </source>
</evidence>
<comment type="subcellular location">
    <subcellularLocation>
        <location evidence="1">Nucleus</location>
    </subcellularLocation>
</comment>
<reference evidence="11" key="1">
    <citation type="journal article" date="2012" name="Proc. Natl. Acad. Sci. U.S.A.">
        <title>Antigenic diversity is generated by distinct evolutionary mechanisms in African trypanosome species.</title>
        <authorList>
            <person name="Jackson A.P."/>
            <person name="Berry A."/>
            <person name="Aslett M."/>
            <person name="Allison H.C."/>
            <person name="Burton P."/>
            <person name="Vavrova-Anderson J."/>
            <person name="Brown R."/>
            <person name="Browne H."/>
            <person name="Corton N."/>
            <person name="Hauser H."/>
            <person name="Gamble J."/>
            <person name="Gilderthorp R."/>
            <person name="Marcello L."/>
            <person name="McQuillan J."/>
            <person name="Otto T.D."/>
            <person name="Quail M.A."/>
            <person name="Sanders M.J."/>
            <person name="van Tonder A."/>
            <person name="Ginger M.L."/>
            <person name="Field M.C."/>
            <person name="Barry J.D."/>
            <person name="Hertz-Fowler C."/>
            <person name="Berriman M."/>
        </authorList>
    </citation>
    <scope>NUCLEOTIDE SEQUENCE</scope>
    <source>
        <strain evidence="11">IL3000</strain>
    </source>
</reference>
<dbReference type="Gene3D" id="2.60.120.590">
    <property type="entry name" value="Alpha-ketoglutarate-dependent dioxygenase AlkB-like"/>
    <property type="match status" value="1"/>
</dbReference>
<dbReference type="InterPro" id="IPR032862">
    <property type="entry name" value="ALKBH6"/>
</dbReference>
<evidence type="ECO:0000259" key="10">
    <source>
        <dbReference type="PROSITE" id="PS51471"/>
    </source>
</evidence>
<dbReference type="AlphaFoldDB" id="G0V204"/>
<evidence type="ECO:0000256" key="2">
    <source>
        <dbReference type="ARBA" id="ARBA00007879"/>
    </source>
</evidence>
<evidence type="ECO:0000256" key="6">
    <source>
        <dbReference type="ARBA" id="ARBA00023004"/>
    </source>
</evidence>